<keyword evidence="1" id="KW-0472">Membrane</keyword>
<keyword evidence="1" id="KW-0812">Transmembrane</keyword>
<keyword evidence="1" id="KW-1133">Transmembrane helix</keyword>
<dbReference type="Proteomes" id="UP000800092">
    <property type="component" value="Unassembled WGS sequence"/>
</dbReference>
<accession>A0A6A6HIP5</accession>
<sequence length="144" mass="15930">MSRSSCVANRSRCASIAGWISGKKISFWLSLRLASLRLARSVPSNLIGKLLFLPALKKGSAMSSLLQAPSREVRLVNSLSVRCCASIWAIGYALFMPISSAIMTRVSMRISFTPYTMILDFSNAQYFRDGLRPTMISLVGIFRN</sequence>
<evidence type="ECO:0000313" key="3">
    <source>
        <dbReference type="Proteomes" id="UP000800092"/>
    </source>
</evidence>
<evidence type="ECO:0000256" key="1">
    <source>
        <dbReference type="SAM" id="Phobius"/>
    </source>
</evidence>
<proteinExistence type="predicted"/>
<dbReference type="EMBL" id="ML991777">
    <property type="protein sequence ID" value="KAF2238014.1"/>
    <property type="molecule type" value="Genomic_DNA"/>
</dbReference>
<organism evidence="2 3">
    <name type="scientific">Viridothelium virens</name>
    <name type="common">Speckled blister lichen</name>
    <name type="synonym">Trypethelium virens</name>
    <dbReference type="NCBI Taxonomy" id="1048519"/>
    <lineage>
        <taxon>Eukaryota</taxon>
        <taxon>Fungi</taxon>
        <taxon>Dikarya</taxon>
        <taxon>Ascomycota</taxon>
        <taxon>Pezizomycotina</taxon>
        <taxon>Dothideomycetes</taxon>
        <taxon>Dothideomycetes incertae sedis</taxon>
        <taxon>Trypetheliales</taxon>
        <taxon>Trypetheliaceae</taxon>
        <taxon>Viridothelium</taxon>
    </lineage>
</organism>
<keyword evidence="3" id="KW-1185">Reference proteome</keyword>
<gene>
    <name evidence="2" type="ORF">EV356DRAFT_333425</name>
</gene>
<reference evidence="2" key="1">
    <citation type="journal article" date="2020" name="Stud. Mycol.">
        <title>101 Dothideomycetes genomes: a test case for predicting lifestyles and emergence of pathogens.</title>
        <authorList>
            <person name="Haridas S."/>
            <person name="Albert R."/>
            <person name="Binder M."/>
            <person name="Bloem J."/>
            <person name="Labutti K."/>
            <person name="Salamov A."/>
            <person name="Andreopoulos B."/>
            <person name="Baker S."/>
            <person name="Barry K."/>
            <person name="Bills G."/>
            <person name="Bluhm B."/>
            <person name="Cannon C."/>
            <person name="Castanera R."/>
            <person name="Culley D."/>
            <person name="Daum C."/>
            <person name="Ezra D."/>
            <person name="Gonzalez J."/>
            <person name="Henrissat B."/>
            <person name="Kuo A."/>
            <person name="Liang C."/>
            <person name="Lipzen A."/>
            <person name="Lutzoni F."/>
            <person name="Magnuson J."/>
            <person name="Mondo S."/>
            <person name="Nolan M."/>
            <person name="Ohm R."/>
            <person name="Pangilinan J."/>
            <person name="Park H.-J."/>
            <person name="Ramirez L."/>
            <person name="Alfaro M."/>
            <person name="Sun H."/>
            <person name="Tritt A."/>
            <person name="Yoshinaga Y."/>
            <person name="Zwiers L.-H."/>
            <person name="Turgeon B."/>
            <person name="Goodwin S."/>
            <person name="Spatafora J."/>
            <person name="Crous P."/>
            <person name="Grigoriev I."/>
        </authorList>
    </citation>
    <scope>NUCLEOTIDE SEQUENCE</scope>
    <source>
        <strain evidence="2">Tuck. ex Michener</strain>
    </source>
</reference>
<evidence type="ECO:0000313" key="2">
    <source>
        <dbReference type="EMBL" id="KAF2238014.1"/>
    </source>
</evidence>
<dbReference type="AlphaFoldDB" id="A0A6A6HIP5"/>
<protein>
    <submittedName>
        <fullName evidence="2">Uncharacterized protein</fullName>
    </submittedName>
</protein>
<feature type="transmembrane region" description="Helical" evidence="1">
    <location>
        <begin position="79"/>
        <end position="102"/>
    </location>
</feature>
<name>A0A6A6HIP5_VIRVR</name>